<evidence type="ECO:0000256" key="1">
    <source>
        <dbReference type="SAM" id="MobiDB-lite"/>
    </source>
</evidence>
<keyword evidence="4" id="KW-1185">Reference proteome</keyword>
<dbReference type="RefSeq" id="WP_056977449.1">
    <property type="nucleotide sequence ID" value="NZ_AYYP01000068.1"/>
</dbReference>
<comment type="caution">
    <text evidence="3">The sequence shown here is derived from an EMBL/GenBank/DDBJ whole genome shotgun (WGS) entry which is preliminary data.</text>
</comment>
<dbReference type="PATRIC" id="fig|1423718.3.peg.831"/>
<proteinExistence type="predicted"/>
<dbReference type="EMBL" id="AYYP01000068">
    <property type="protein sequence ID" value="KRM63200.1"/>
    <property type="molecule type" value="Genomic_DNA"/>
</dbReference>
<evidence type="ECO:0000313" key="4">
    <source>
        <dbReference type="Proteomes" id="UP000051008"/>
    </source>
</evidence>
<dbReference type="InterPro" id="IPR029039">
    <property type="entry name" value="Flavoprotein-like_sf"/>
</dbReference>
<dbReference type="OrthoDB" id="9812295at2"/>
<dbReference type="Pfam" id="PF03358">
    <property type="entry name" value="FMN_red"/>
    <property type="match status" value="1"/>
</dbReference>
<dbReference type="Pfam" id="PF13596">
    <property type="entry name" value="PAS_10"/>
    <property type="match status" value="1"/>
</dbReference>
<dbReference type="PANTHER" id="PTHR30543">
    <property type="entry name" value="CHROMATE REDUCTASE"/>
    <property type="match status" value="1"/>
</dbReference>
<evidence type="ECO:0000313" key="3">
    <source>
        <dbReference type="EMBL" id="KRM63200.1"/>
    </source>
</evidence>
<dbReference type="SUPFAM" id="SSF52218">
    <property type="entry name" value="Flavoproteins"/>
    <property type="match status" value="1"/>
</dbReference>
<organism evidence="3 4">
    <name type="scientific">Ligilactobacillus agilis DSM 20509</name>
    <dbReference type="NCBI Taxonomy" id="1423718"/>
    <lineage>
        <taxon>Bacteria</taxon>
        <taxon>Bacillati</taxon>
        <taxon>Bacillota</taxon>
        <taxon>Bacilli</taxon>
        <taxon>Lactobacillales</taxon>
        <taxon>Lactobacillaceae</taxon>
        <taxon>Ligilactobacillus</taxon>
    </lineage>
</organism>
<accession>A0A0R2A7Y5</accession>
<sequence length="424" mass="46799">MKFVGIVGSIAEQSYNKMLLAYIAKHYQELAEIEILDIKDVPIFNESDDQTETPVIQNLVKKIKAADGVILATPEHNHTTTAAMKNVLEWLSFKVHPFQDKPVLIVGASYFSQGSSRAQLSLRQILDSPGVNALVMPGNEFLLGNVKEAFDAQGDLKDQGTIDFLGSVLAKFCEWVQVLEVLSEKNKQTSWQDEDLSASKGTDTTIKGVDMRADDWVEQAAAKTKAASGKDYVKLDRGVLTVDQLNWFLNTMPMELTYADDNNQFIYYNHTLPGKEMLAPRDPKQVGDPMDAVHPPRAIKGVKHVISSLRNGNDLVEMPVPGNKLNERHIMHYYKAMRDSEGNYRGVNEWVLDLWPIVESYLKQTGQKLVKDEAAPDVVSGASGNENQAPAVDSTTSASVDESSSEDLGPRLDEGIDSVTGASE</sequence>
<dbReference type="InterPro" id="IPR050712">
    <property type="entry name" value="NAD(P)H-dep_reductase"/>
</dbReference>
<dbReference type="GO" id="GO:0005829">
    <property type="term" value="C:cytosol"/>
    <property type="evidence" value="ECO:0007669"/>
    <property type="project" value="TreeGrafter"/>
</dbReference>
<protein>
    <submittedName>
        <fullName evidence="3">Nadph-dependent fmn reductase domain protein</fullName>
    </submittedName>
</protein>
<dbReference type="GO" id="GO:0010181">
    <property type="term" value="F:FMN binding"/>
    <property type="evidence" value="ECO:0007669"/>
    <property type="project" value="TreeGrafter"/>
</dbReference>
<dbReference type="AlphaFoldDB" id="A0A0R2A7Y5"/>
<feature type="compositionally biased region" description="Low complexity" evidence="1">
    <location>
        <begin position="392"/>
        <end position="402"/>
    </location>
</feature>
<dbReference type="Proteomes" id="UP000051008">
    <property type="component" value="Unassembled WGS sequence"/>
</dbReference>
<dbReference type="GO" id="GO:0016491">
    <property type="term" value="F:oxidoreductase activity"/>
    <property type="evidence" value="ECO:0007669"/>
    <property type="project" value="InterPro"/>
</dbReference>
<dbReference type="PANTHER" id="PTHR30543:SF21">
    <property type="entry name" value="NAD(P)H-DEPENDENT FMN REDUCTASE LOT6"/>
    <property type="match status" value="1"/>
</dbReference>
<reference evidence="3 4" key="1">
    <citation type="journal article" date="2015" name="Genome Announc.">
        <title>Expanding the biotechnology potential of lactobacilli through comparative genomics of 213 strains and associated genera.</title>
        <authorList>
            <person name="Sun Z."/>
            <person name="Harris H.M."/>
            <person name="McCann A."/>
            <person name="Guo C."/>
            <person name="Argimon S."/>
            <person name="Zhang W."/>
            <person name="Yang X."/>
            <person name="Jeffery I.B."/>
            <person name="Cooney J.C."/>
            <person name="Kagawa T.F."/>
            <person name="Liu W."/>
            <person name="Song Y."/>
            <person name="Salvetti E."/>
            <person name="Wrobel A."/>
            <person name="Rasinkangas P."/>
            <person name="Parkhill J."/>
            <person name="Rea M.C."/>
            <person name="O'Sullivan O."/>
            <person name="Ritari J."/>
            <person name="Douillard F.P."/>
            <person name="Paul Ross R."/>
            <person name="Yang R."/>
            <person name="Briner A.E."/>
            <person name="Felis G.E."/>
            <person name="de Vos W.M."/>
            <person name="Barrangou R."/>
            <person name="Klaenhammer T.R."/>
            <person name="Caufield P.W."/>
            <person name="Cui Y."/>
            <person name="Zhang H."/>
            <person name="O'Toole P.W."/>
        </authorList>
    </citation>
    <scope>NUCLEOTIDE SEQUENCE [LARGE SCALE GENOMIC DNA]</scope>
    <source>
        <strain evidence="3 4">DSM 20509</strain>
    </source>
</reference>
<dbReference type="InterPro" id="IPR005025">
    <property type="entry name" value="FMN_Rdtase-like_dom"/>
</dbReference>
<feature type="domain" description="NADPH-dependent FMN reductase-like" evidence="2">
    <location>
        <begin position="1"/>
        <end position="146"/>
    </location>
</feature>
<feature type="region of interest" description="Disordered" evidence="1">
    <location>
        <begin position="377"/>
        <end position="424"/>
    </location>
</feature>
<dbReference type="Gene3D" id="3.30.450.20">
    <property type="entry name" value="PAS domain"/>
    <property type="match status" value="1"/>
</dbReference>
<name>A0A0R2A7Y5_9LACO</name>
<gene>
    <name evidence="3" type="ORF">FC14_GL000797</name>
</gene>
<dbReference type="Gene3D" id="3.40.50.360">
    <property type="match status" value="1"/>
</dbReference>
<evidence type="ECO:0000259" key="2">
    <source>
        <dbReference type="Pfam" id="PF03358"/>
    </source>
</evidence>